<dbReference type="GO" id="GO:0015697">
    <property type="term" value="P:quaternary ammonium group transport"/>
    <property type="evidence" value="ECO:0007669"/>
    <property type="project" value="UniProtKB-ARBA"/>
</dbReference>
<accession>A0A1H3ZC68</accession>
<dbReference type="PANTHER" id="PTHR43117:SF4">
    <property type="entry name" value="OSMOPROTECTANT IMPORT ATP-BINDING PROTEIN OSMV"/>
    <property type="match status" value="1"/>
</dbReference>
<gene>
    <name evidence="6" type="ORF">SAMN05660909_01132</name>
</gene>
<evidence type="ECO:0000313" key="6">
    <source>
        <dbReference type="EMBL" id="SEA20971.1"/>
    </source>
</evidence>
<dbReference type="FunFam" id="3.40.50.300:FF:000425">
    <property type="entry name" value="Probable ABC transporter, ATP-binding subunit"/>
    <property type="match status" value="1"/>
</dbReference>
<dbReference type="GO" id="GO:0005524">
    <property type="term" value="F:ATP binding"/>
    <property type="evidence" value="ECO:0007669"/>
    <property type="project" value="UniProtKB-KW"/>
</dbReference>
<dbReference type="AlphaFoldDB" id="A0A1H3ZC68"/>
<dbReference type="Proteomes" id="UP000199656">
    <property type="component" value="Unassembled WGS sequence"/>
</dbReference>
<dbReference type="RefSeq" id="WP_225889516.1">
    <property type="nucleotide sequence ID" value="NZ_BKAT01000005.1"/>
</dbReference>
<dbReference type="STRING" id="408074.SAMN05660909_01132"/>
<dbReference type="PANTHER" id="PTHR43117">
    <property type="entry name" value="OSMOPROTECTANT IMPORT ATP-BINDING PROTEIN OSMV"/>
    <property type="match status" value="1"/>
</dbReference>
<reference evidence="7" key="1">
    <citation type="submission" date="2016-10" db="EMBL/GenBank/DDBJ databases">
        <authorList>
            <person name="Varghese N."/>
            <person name="Submissions S."/>
        </authorList>
    </citation>
    <scope>NUCLEOTIDE SEQUENCE [LARGE SCALE GENOMIC DNA]</scope>
    <source>
        <strain evidence="7">DSM 23920</strain>
    </source>
</reference>
<dbReference type="SUPFAM" id="SSF52540">
    <property type="entry name" value="P-loop containing nucleoside triphosphate hydrolases"/>
    <property type="match status" value="1"/>
</dbReference>
<feature type="domain" description="ABC transporter" evidence="5">
    <location>
        <begin position="14"/>
        <end position="249"/>
    </location>
</feature>
<dbReference type="SMART" id="SM00382">
    <property type="entry name" value="AAA"/>
    <property type="match status" value="1"/>
</dbReference>
<dbReference type="Gene3D" id="3.40.50.300">
    <property type="entry name" value="P-loop containing nucleotide triphosphate hydrolases"/>
    <property type="match status" value="1"/>
</dbReference>
<evidence type="ECO:0000256" key="1">
    <source>
        <dbReference type="ARBA" id="ARBA00005417"/>
    </source>
</evidence>
<protein>
    <submittedName>
        <fullName evidence="6">Osmoprotectant transport system ATP-binding protein</fullName>
    </submittedName>
</protein>
<evidence type="ECO:0000256" key="4">
    <source>
        <dbReference type="ARBA" id="ARBA00022840"/>
    </source>
</evidence>
<organism evidence="6 7">
    <name type="scientific">Chitinophaga terrae</name>
    <name type="common">ex Kim and Jung 2007</name>
    <dbReference type="NCBI Taxonomy" id="408074"/>
    <lineage>
        <taxon>Bacteria</taxon>
        <taxon>Pseudomonadati</taxon>
        <taxon>Bacteroidota</taxon>
        <taxon>Chitinophagia</taxon>
        <taxon>Chitinophagales</taxon>
        <taxon>Chitinophagaceae</taxon>
        <taxon>Chitinophaga</taxon>
    </lineage>
</organism>
<keyword evidence="3" id="KW-0547">Nucleotide-binding</keyword>
<evidence type="ECO:0000259" key="5">
    <source>
        <dbReference type="PROSITE" id="PS50893"/>
    </source>
</evidence>
<dbReference type="InterPro" id="IPR003439">
    <property type="entry name" value="ABC_transporter-like_ATP-bd"/>
</dbReference>
<keyword evidence="4 6" id="KW-0067">ATP-binding</keyword>
<evidence type="ECO:0000256" key="3">
    <source>
        <dbReference type="ARBA" id="ARBA00022741"/>
    </source>
</evidence>
<evidence type="ECO:0000256" key="2">
    <source>
        <dbReference type="ARBA" id="ARBA00022448"/>
    </source>
</evidence>
<dbReference type="InterPro" id="IPR017871">
    <property type="entry name" value="ABC_transporter-like_CS"/>
</dbReference>
<dbReference type="EMBL" id="FNRL01000004">
    <property type="protein sequence ID" value="SEA20971.1"/>
    <property type="molecule type" value="Genomic_DNA"/>
</dbReference>
<dbReference type="GO" id="GO:0016887">
    <property type="term" value="F:ATP hydrolysis activity"/>
    <property type="evidence" value="ECO:0007669"/>
    <property type="project" value="InterPro"/>
</dbReference>
<dbReference type="InterPro" id="IPR003593">
    <property type="entry name" value="AAA+_ATPase"/>
</dbReference>
<dbReference type="PROSITE" id="PS00211">
    <property type="entry name" value="ABC_TRANSPORTER_1"/>
    <property type="match status" value="1"/>
</dbReference>
<dbReference type="InterPro" id="IPR027417">
    <property type="entry name" value="P-loop_NTPase"/>
</dbReference>
<name>A0A1H3ZC68_9BACT</name>
<comment type="similarity">
    <text evidence="1">Belongs to the ABC transporter superfamily.</text>
</comment>
<dbReference type="PROSITE" id="PS50893">
    <property type="entry name" value="ABC_TRANSPORTER_2"/>
    <property type="match status" value="1"/>
</dbReference>
<proteinExistence type="inferred from homology"/>
<keyword evidence="7" id="KW-1185">Reference proteome</keyword>
<evidence type="ECO:0000313" key="7">
    <source>
        <dbReference type="Proteomes" id="UP000199656"/>
    </source>
</evidence>
<sequence length="326" mass="36514">MRIFFLIPVLSVMIQVSHVTKFFDSGATAVKDVSFEVKEGETLVLLGTSGGGKTTTLRMINRLIEPDEGSISIDGKDIRQLQPTYLRRKIGYVLQNTGLFPHYTVLENIGVVPQLLKWEKTAIEKRSRSLMEKLRLSPAEYAHVYPHQLSGGQQQRVGLARALAADPPILLMDEPFGALDPLTRINVRQEFRKLDELHNKIVILVTHDVEEAFELGTRIGLMNQGSMQQLGTPKDLLFRPANAFVQQFLQPKQFELELKTLLVEDIINWLPDTTNGSPDLTLEPGNSCWEALAAGINESVVQYNGQQKLVNGNTILEAIARYKKAL</sequence>
<dbReference type="Pfam" id="PF00005">
    <property type="entry name" value="ABC_tran"/>
    <property type="match status" value="1"/>
</dbReference>
<keyword evidence="2" id="KW-0813">Transport</keyword>